<evidence type="ECO:0008006" key="7">
    <source>
        <dbReference type="Google" id="ProtNLM"/>
    </source>
</evidence>
<dbReference type="STRING" id="1798647.A2855_00600"/>
<evidence type="ECO:0000313" key="5">
    <source>
        <dbReference type="EMBL" id="OGY98769.1"/>
    </source>
</evidence>
<proteinExistence type="predicted"/>
<dbReference type="GO" id="GO:0009360">
    <property type="term" value="C:DNA polymerase III complex"/>
    <property type="evidence" value="ECO:0007669"/>
    <property type="project" value="TreeGrafter"/>
</dbReference>
<dbReference type="GO" id="GO:0006261">
    <property type="term" value="P:DNA-templated DNA replication"/>
    <property type="evidence" value="ECO:0007669"/>
    <property type="project" value="TreeGrafter"/>
</dbReference>
<name>A0A1G2CDD7_9BACT</name>
<keyword evidence="2" id="KW-0548">Nucleotidyltransferase</keyword>
<sequence length="260" mass="28789">MIIFLYGPDSYRRDDKKRFYIAEFEKKYSAHGIEHVDLEAADGLQVLNLAARSRSLFELAKLVLIENVFEVTPKKLKIALEPFMKYKQLNALIVADKKPVKAYDFLLKAPVTSAEFENLEGAAWIKFVQTEAATNKVDLDAGALALLARAYEKDSWGLVTEVQKLAGAGKKLTAADLAALGLEGAAPDFFPLVQTLRSANMGERFAALARLEHDNEPAAKVFNIISALWAQKTPQFAAYDRAVKMGKMDYEEALADLLAS</sequence>
<protein>
    <recommendedName>
        <fullName evidence="7">DNA polymerase III delta N-terminal domain-containing protein</fullName>
    </recommendedName>
</protein>
<keyword evidence="1" id="KW-0808">Transferase</keyword>
<evidence type="ECO:0000256" key="4">
    <source>
        <dbReference type="ARBA" id="ARBA00022932"/>
    </source>
</evidence>
<evidence type="ECO:0000256" key="3">
    <source>
        <dbReference type="ARBA" id="ARBA00022705"/>
    </source>
</evidence>
<dbReference type="Proteomes" id="UP000179059">
    <property type="component" value="Unassembled WGS sequence"/>
</dbReference>
<dbReference type="PANTHER" id="PTHR34388:SF1">
    <property type="entry name" value="DNA POLYMERASE III SUBUNIT DELTA"/>
    <property type="match status" value="1"/>
</dbReference>
<dbReference type="GO" id="GO:0003677">
    <property type="term" value="F:DNA binding"/>
    <property type="evidence" value="ECO:0007669"/>
    <property type="project" value="InterPro"/>
</dbReference>
<organism evidence="5 6">
    <name type="scientific">Candidatus Liptonbacteria bacterium RIFCSPHIGHO2_01_FULL_57_28</name>
    <dbReference type="NCBI Taxonomy" id="1798647"/>
    <lineage>
        <taxon>Bacteria</taxon>
        <taxon>Candidatus Liptoniibacteriota</taxon>
    </lineage>
</organism>
<evidence type="ECO:0000313" key="6">
    <source>
        <dbReference type="Proteomes" id="UP000179059"/>
    </source>
</evidence>
<evidence type="ECO:0000256" key="2">
    <source>
        <dbReference type="ARBA" id="ARBA00022695"/>
    </source>
</evidence>
<dbReference type="PANTHER" id="PTHR34388">
    <property type="entry name" value="DNA POLYMERASE III SUBUNIT DELTA"/>
    <property type="match status" value="1"/>
</dbReference>
<dbReference type="EMBL" id="MHKX01000002">
    <property type="protein sequence ID" value="OGY98769.1"/>
    <property type="molecule type" value="Genomic_DNA"/>
</dbReference>
<comment type="caution">
    <text evidence="5">The sequence shown here is derived from an EMBL/GenBank/DDBJ whole genome shotgun (WGS) entry which is preliminary data.</text>
</comment>
<keyword evidence="4" id="KW-0239">DNA-directed DNA polymerase</keyword>
<dbReference type="InterPro" id="IPR005790">
    <property type="entry name" value="DNA_polIII_delta"/>
</dbReference>
<keyword evidence="3" id="KW-0235">DNA replication</keyword>
<gene>
    <name evidence="5" type="ORF">A2855_00600</name>
</gene>
<accession>A0A1G2CDD7</accession>
<dbReference type="AlphaFoldDB" id="A0A1G2CDD7"/>
<reference evidence="5 6" key="1">
    <citation type="journal article" date="2016" name="Nat. Commun.">
        <title>Thousands of microbial genomes shed light on interconnected biogeochemical processes in an aquifer system.</title>
        <authorList>
            <person name="Anantharaman K."/>
            <person name="Brown C.T."/>
            <person name="Hug L.A."/>
            <person name="Sharon I."/>
            <person name="Castelle C.J."/>
            <person name="Probst A.J."/>
            <person name="Thomas B.C."/>
            <person name="Singh A."/>
            <person name="Wilkins M.J."/>
            <person name="Karaoz U."/>
            <person name="Brodie E.L."/>
            <person name="Williams K.H."/>
            <person name="Hubbard S.S."/>
            <person name="Banfield J.F."/>
        </authorList>
    </citation>
    <scope>NUCLEOTIDE SEQUENCE [LARGE SCALE GENOMIC DNA]</scope>
</reference>
<dbReference type="Gene3D" id="1.10.8.60">
    <property type="match status" value="1"/>
</dbReference>
<evidence type="ECO:0000256" key="1">
    <source>
        <dbReference type="ARBA" id="ARBA00022679"/>
    </source>
</evidence>
<dbReference type="GO" id="GO:0003887">
    <property type="term" value="F:DNA-directed DNA polymerase activity"/>
    <property type="evidence" value="ECO:0007669"/>
    <property type="project" value="UniProtKB-KW"/>
</dbReference>